<evidence type="ECO:0000313" key="1">
    <source>
        <dbReference type="EMBL" id="MET7015053.1"/>
    </source>
</evidence>
<accession>A0ABV2TM95</accession>
<organism evidence="1 2">
    <name type="scientific">Uliginosibacterium flavum</name>
    <dbReference type="NCBI Taxonomy" id="1396831"/>
    <lineage>
        <taxon>Bacteria</taxon>
        <taxon>Pseudomonadati</taxon>
        <taxon>Pseudomonadota</taxon>
        <taxon>Betaproteobacteria</taxon>
        <taxon>Rhodocyclales</taxon>
        <taxon>Zoogloeaceae</taxon>
        <taxon>Uliginosibacterium</taxon>
    </lineage>
</organism>
<dbReference type="Proteomes" id="UP001549691">
    <property type="component" value="Unassembled WGS sequence"/>
</dbReference>
<proteinExistence type="predicted"/>
<reference evidence="1 2" key="1">
    <citation type="submission" date="2024-07" db="EMBL/GenBank/DDBJ databases">
        <title>Uliginosibacterium flavum JJ3220;KACC:17644.</title>
        <authorList>
            <person name="Kim M.K."/>
        </authorList>
    </citation>
    <scope>NUCLEOTIDE SEQUENCE [LARGE SCALE GENOMIC DNA]</scope>
    <source>
        <strain evidence="1 2">KACC:17644</strain>
    </source>
</reference>
<name>A0ABV2TM95_9RHOO</name>
<dbReference type="EMBL" id="JBEWZI010000012">
    <property type="protein sequence ID" value="MET7015053.1"/>
    <property type="molecule type" value="Genomic_DNA"/>
</dbReference>
<comment type="caution">
    <text evidence="1">The sequence shown here is derived from an EMBL/GenBank/DDBJ whole genome shotgun (WGS) entry which is preliminary data.</text>
</comment>
<gene>
    <name evidence="1" type="ORF">ABXR19_12695</name>
</gene>
<evidence type="ECO:0000313" key="2">
    <source>
        <dbReference type="Proteomes" id="UP001549691"/>
    </source>
</evidence>
<keyword evidence="2" id="KW-1185">Reference proteome</keyword>
<protein>
    <submittedName>
        <fullName evidence="1">Uncharacterized protein</fullName>
    </submittedName>
</protein>
<sequence>MQVWIVWSDRPLAAFSSETRARTYIEDNKAEKRWACCPANINPEASAATFLPVQGAPRRMQASAAH</sequence>